<feature type="compositionally biased region" description="Basic residues" evidence="1">
    <location>
        <begin position="451"/>
        <end position="464"/>
    </location>
</feature>
<feature type="compositionally biased region" description="Basic and acidic residues" evidence="1">
    <location>
        <begin position="226"/>
        <end position="253"/>
    </location>
</feature>
<organism evidence="2">
    <name type="scientific">bioreactor metagenome</name>
    <dbReference type="NCBI Taxonomy" id="1076179"/>
    <lineage>
        <taxon>unclassified sequences</taxon>
        <taxon>metagenomes</taxon>
        <taxon>ecological metagenomes</taxon>
    </lineage>
</organism>
<feature type="region of interest" description="Disordered" evidence="1">
    <location>
        <begin position="485"/>
        <end position="517"/>
    </location>
</feature>
<reference evidence="2" key="1">
    <citation type="submission" date="2019-08" db="EMBL/GenBank/DDBJ databases">
        <authorList>
            <person name="Kucharzyk K."/>
            <person name="Murdoch R.W."/>
            <person name="Higgins S."/>
            <person name="Loffler F."/>
        </authorList>
    </citation>
    <scope>NUCLEOTIDE SEQUENCE</scope>
</reference>
<accession>A0A644WU37</accession>
<comment type="caution">
    <text evidence="2">The sequence shown here is derived from an EMBL/GenBank/DDBJ whole genome shotgun (WGS) entry which is preliminary data.</text>
</comment>
<gene>
    <name evidence="2" type="ORF">SDC9_53751</name>
</gene>
<evidence type="ECO:0000256" key="1">
    <source>
        <dbReference type="SAM" id="MobiDB-lite"/>
    </source>
</evidence>
<feature type="compositionally biased region" description="Low complexity" evidence="1">
    <location>
        <begin position="561"/>
        <end position="581"/>
    </location>
</feature>
<protein>
    <submittedName>
        <fullName evidence="2">Uncharacterized protein</fullName>
    </submittedName>
</protein>
<feature type="region of interest" description="Disordered" evidence="1">
    <location>
        <begin position="209"/>
        <end position="253"/>
    </location>
</feature>
<dbReference type="AlphaFoldDB" id="A0A644WU37"/>
<dbReference type="EMBL" id="VSSQ01001335">
    <property type="protein sequence ID" value="MPM07445.1"/>
    <property type="molecule type" value="Genomic_DNA"/>
</dbReference>
<proteinExistence type="predicted"/>
<feature type="compositionally biased region" description="Basic residues" evidence="1">
    <location>
        <begin position="582"/>
        <end position="596"/>
    </location>
</feature>
<feature type="region of interest" description="Disordered" evidence="1">
    <location>
        <begin position="437"/>
        <end position="470"/>
    </location>
</feature>
<sequence length="596" mass="65479">MNLGIPFKLRITKYDGKPYFQHVYVVVPNGASEIIIDPVLNQFNYEKQFSGYKDYTMEGLGIPIFVLHGVDDTPANVSVIDNLLNGSGIGSAESHEQSIYNHLVETRNNIVDNPGIIDSVDYTPGFLQMLNYAIDNFWKGPQARAKAFEFLAANEAAINKKNGITTDDLDSVNDPEDDYMEGFAGVDESEAIDDDDVYHFNGIGELAGKKEREDRKKAKTAKKAQKKAEKAQKKVDKKAERKEEKAENKQERKQAKGFFRKVGVALKQGGEKFVKYNPLSIAARNGFLLALRLNMGKMSSKLKWAYATQEQAKAGGISDKRYQASKKALAQVEKLFDQKLQGSKVSLKNAILSGKHNIQGFDDDYIDIDGLGVVEEATIAAAIPVIVAAIDLINNQFSEVDEEEGETDMWDEMSEFADSDLGKIQLKKLFSKKQASKTVGPVQDKKADKKASKKASKNAKKANKSSKESWVKKAWEKVSVKNADKVKSASQEINADPANNIDPDLNPDAKPKGDESGSVETLLTKIGDFVQSNPLLTMAIVGGAAYVFIPNVRDGVNNMFGGSKSQKQSGTSGLGKLPAPKKTGKKIKKVSSIKFR</sequence>
<evidence type="ECO:0000313" key="2">
    <source>
        <dbReference type="EMBL" id="MPM07445.1"/>
    </source>
</evidence>
<feature type="region of interest" description="Disordered" evidence="1">
    <location>
        <begin position="560"/>
        <end position="596"/>
    </location>
</feature>
<name>A0A644WU37_9ZZZZ</name>